<feature type="transmembrane region" description="Helical" evidence="9">
    <location>
        <begin position="218"/>
        <end position="235"/>
    </location>
</feature>
<evidence type="ECO:0000256" key="4">
    <source>
        <dbReference type="ARBA" id="ARBA00022679"/>
    </source>
</evidence>
<dbReference type="SUPFAM" id="SSF55874">
    <property type="entry name" value="ATPase domain of HSP90 chaperone/DNA topoisomerase II/histidine kinase"/>
    <property type="match status" value="1"/>
</dbReference>
<dbReference type="EMBL" id="PYAS01000002">
    <property type="protein sequence ID" value="PSL32512.1"/>
    <property type="molecule type" value="Genomic_DNA"/>
</dbReference>
<evidence type="ECO:0000256" key="1">
    <source>
        <dbReference type="ARBA" id="ARBA00000085"/>
    </source>
</evidence>
<reference evidence="11 12" key="1">
    <citation type="submission" date="2018-03" db="EMBL/GenBank/DDBJ databases">
        <title>Genomic Encyclopedia of Archaeal and Bacterial Type Strains, Phase II (KMG-II): from individual species to whole genera.</title>
        <authorList>
            <person name="Goeker M."/>
        </authorList>
    </citation>
    <scope>NUCLEOTIDE SEQUENCE [LARGE SCALE GENOMIC DNA]</scope>
    <source>
        <strain evidence="11 12">DSM 29057</strain>
    </source>
</reference>
<feature type="transmembrane region" description="Helical" evidence="9">
    <location>
        <begin position="310"/>
        <end position="330"/>
    </location>
</feature>
<dbReference type="OrthoDB" id="613787at2"/>
<dbReference type="AlphaFoldDB" id="A0A2P8GEV3"/>
<dbReference type="Pfam" id="PF07730">
    <property type="entry name" value="HisKA_3"/>
    <property type="match status" value="1"/>
</dbReference>
<feature type="transmembrane region" description="Helical" evidence="9">
    <location>
        <begin position="284"/>
        <end position="304"/>
    </location>
</feature>
<feature type="domain" description="Histidine kinase" evidence="10">
    <location>
        <begin position="426"/>
        <end position="618"/>
    </location>
</feature>
<dbReference type="Gene3D" id="2.60.40.2380">
    <property type="match status" value="1"/>
</dbReference>
<dbReference type="Pfam" id="PF07696">
    <property type="entry name" value="7TMR-DISMED2"/>
    <property type="match status" value="1"/>
</dbReference>
<dbReference type="GO" id="GO:0046983">
    <property type="term" value="F:protein dimerization activity"/>
    <property type="evidence" value="ECO:0007669"/>
    <property type="project" value="InterPro"/>
</dbReference>
<dbReference type="InterPro" id="IPR011623">
    <property type="entry name" value="7TMR_DISM_rcpt_extracell_dom1"/>
</dbReference>
<dbReference type="CDD" id="cd16917">
    <property type="entry name" value="HATPase_UhpB-NarQ-NarX-like"/>
    <property type="match status" value="1"/>
</dbReference>
<keyword evidence="6 11" id="KW-0418">Kinase</keyword>
<feature type="transmembrane region" description="Helical" evidence="9">
    <location>
        <begin position="337"/>
        <end position="356"/>
    </location>
</feature>
<protein>
    <recommendedName>
        <fullName evidence="2">histidine kinase</fullName>
        <ecNumber evidence="2">2.7.13.3</ecNumber>
    </recommendedName>
</protein>
<comment type="caution">
    <text evidence="11">The sequence shown here is derived from an EMBL/GenBank/DDBJ whole genome shotgun (WGS) entry which is preliminary data.</text>
</comment>
<keyword evidence="9" id="KW-0472">Membrane</keyword>
<dbReference type="EC" id="2.7.13.3" evidence="2"/>
<keyword evidence="3" id="KW-0597">Phosphoprotein</keyword>
<evidence type="ECO:0000259" key="10">
    <source>
        <dbReference type="PROSITE" id="PS50109"/>
    </source>
</evidence>
<keyword evidence="12" id="KW-1185">Reference proteome</keyword>
<dbReference type="PANTHER" id="PTHR24421">
    <property type="entry name" value="NITRATE/NITRITE SENSOR PROTEIN NARX-RELATED"/>
    <property type="match status" value="1"/>
</dbReference>
<organism evidence="11 12">
    <name type="scientific">Dyadobacter jiangsuensis</name>
    <dbReference type="NCBI Taxonomy" id="1591085"/>
    <lineage>
        <taxon>Bacteria</taxon>
        <taxon>Pseudomonadati</taxon>
        <taxon>Bacteroidota</taxon>
        <taxon>Cytophagia</taxon>
        <taxon>Cytophagales</taxon>
        <taxon>Spirosomataceae</taxon>
        <taxon>Dyadobacter</taxon>
    </lineage>
</organism>
<dbReference type="InterPro" id="IPR050482">
    <property type="entry name" value="Sensor_HK_TwoCompSys"/>
</dbReference>
<feature type="transmembrane region" description="Helical" evidence="9">
    <location>
        <begin position="371"/>
        <end position="388"/>
    </location>
</feature>
<dbReference type="Pfam" id="PF02518">
    <property type="entry name" value="HATPase_c"/>
    <property type="match status" value="1"/>
</dbReference>
<dbReference type="Gene3D" id="1.20.5.1930">
    <property type="match status" value="1"/>
</dbReference>
<name>A0A2P8GEV3_9BACT</name>
<gene>
    <name evidence="11" type="ORF">CLV60_102227</name>
</gene>
<evidence type="ECO:0000256" key="9">
    <source>
        <dbReference type="SAM" id="Phobius"/>
    </source>
</evidence>
<proteinExistence type="predicted"/>
<dbReference type="PROSITE" id="PS50109">
    <property type="entry name" value="HIS_KIN"/>
    <property type="match status" value="1"/>
</dbReference>
<evidence type="ECO:0000256" key="7">
    <source>
        <dbReference type="ARBA" id="ARBA00022840"/>
    </source>
</evidence>
<keyword evidence="7" id="KW-0067">ATP-binding</keyword>
<dbReference type="Pfam" id="PF07695">
    <property type="entry name" value="7TMR-DISM_7TM"/>
    <property type="match status" value="1"/>
</dbReference>
<dbReference type="InterPro" id="IPR011622">
    <property type="entry name" value="7TMR_DISM_rcpt_extracell_dom2"/>
</dbReference>
<comment type="catalytic activity">
    <reaction evidence="1">
        <text>ATP + protein L-histidine = ADP + protein N-phospho-L-histidine.</text>
        <dbReference type="EC" id="2.7.13.3"/>
    </reaction>
</comment>
<dbReference type="Gene3D" id="3.30.565.10">
    <property type="entry name" value="Histidine kinase-like ATPase, C-terminal domain"/>
    <property type="match status" value="1"/>
</dbReference>
<evidence type="ECO:0000256" key="3">
    <source>
        <dbReference type="ARBA" id="ARBA00022553"/>
    </source>
</evidence>
<evidence type="ECO:0000256" key="8">
    <source>
        <dbReference type="ARBA" id="ARBA00023012"/>
    </source>
</evidence>
<dbReference type="InterPro" id="IPR003594">
    <property type="entry name" value="HATPase_dom"/>
</dbReference>
<evidence type="ECO:0000256" key="2">
    <source>
        <dbReference type="ARBA" id="ARBA00012438"/>
    </source>
</evidence>
<feature type="transmembrane region" description="Helical" evidence="9">
    <location>
        <begin position="193"/>
        <end position="211"/>
    </location>
</feature>
<feature type="transmembrane region" description="Helical" evidence="9">
    <location>
        <begin position="255"/>
        <end position="272"/>
    </location>
</feature>
<keyword evidence="9" id="KW-1133">Transmembrane helix</keyword>
<dbReference type="InterPro" id="IPR005467">
    <property type="entry name" value="His_kinase_dom"/>
</dbReference>
<evidence type="ECO:0000313" key="12">
    <source>
        <dbReference type="Proteomes" id="UP000241964"/>
    </source>
</evidence>
<evidence type="ECO:0000256" key="5">
    <source>
        <dbReference type="ARBA" id="ARBA00022741"/>
    </source>
</evidence>
<keyword evidence="9" id="KW-0812">Transmembrane</keyword>
<sequence>MLPAGRFVFMLYLLSVMTAMGQSLEPPVIELVYGRSNYPIGRNMLVLEDPTHALQHSDVEAKPELFRPMTQETLNVGPSASTFWLKLRVVSQTPGEWFLHVKAPFLQQVDLFVATQPSYDNMINYITNVGSALSYHDRPVLSNQTILPLHLERKDTTTIYLRVRSNSIIRVPLEISNLQHIYENSQKTDIGHGFYYGLIAALIIYNLFVFISIRERTYLYYVFYIFFVALNIGYSKGLFLQFIVPDFPQANHSNYTGSLAFIFALLFTNSFLNTRHYCPRLRKLGWLIVVSCVGVVGLSLGGHLLEGFQLSWLTVGFFLIYSNVVGFTVLKQGFKPARYYLMGFTALLAGIFIFMMKDMAIFPENWFTEGAYQIGSGLEAIILSFALANKLNTFKREKELTQAEALAQATLFSQQLIGSQESERKRVAAELHDSLGQSLGMVKNKVLMIKRDTQKPELREKQLRDLEEMVTEAIQEVRNISYNLRPLHLELLGITQSLHSLLEDVMETGQIEVETDIQNFDNILSKSNEMNVFRIVQECFNNILKHAQATAARIRINQTDAMITIRIEDNGVGIGPASTGKGGFGMIGIRERLNILNGQIEILENNPSGTIIYIQIPF</sequence>
<keyword evidence="8" id="KW-0902">Two-component regulatory system</keyword>
<dbReference type="InterPro" id="IPR036890">
    <property type="entry name" value="HATPase_C_sf"/>
</dbReference>
<dbReference type="PANTHER" id="PTHR24421:SF10">
    <property type="entry name" value="NITRATE_NITRITE SENSOR PROTEIN NARQ"/>
    <property type="match status" value="1"/>
</dbReference>
<evidence type="ECO:0000256" key="6">
    <source>
        <dbReference type="ARBA" id="ARBA00022777"/>
    </source>
</evidence>
<evidence type="ECO:0000313" key="11">
    <source>
        <dbReference type="EMBL" id="PSL32512.1"/>
    </source>
</evidence>
<dbReference type="GO" id="GO:0005524">
    <property type="term" value="F:ATP binding"/>
    <property type="evidence" value="ECO:0007669"/>
    <property type="project" value="UniProtKB-KW"/>
</dbReference>
<keyword evidence="5" id="KW-0547">Nucleotide-binding</keyword>
<keyword evidence="4" id="KW-0808">Transferase</keyword>
<accession>A0A2P8GEV3</accession>
<dbReference type="Proteomes" id="UP000241964">
    <property type="component" value="Unassembled WGS sequence"/>
</dbReference>
<dbReference type="GO" id="GO:0000155">
    <property type="term" value="F:phosphorelay sensor kinase activity"/>
    <property type="evidence" value="ECO:0007669"/>
    <property type="project" value="InterPro"/>
</dbReference>
<dbReference type="GO" id="GO:0016020">
    <property type="term" value="C:membrane"/>
    <property type="evidence" value="ECO:0007669"/>
    <property type="project" value="InterPro"/>
</dbReference>
<dbReference type="InterPro" id="IPR011712">
    <property type="entry name" value="Sig_transdc_His_kin_sub3_dim/P"/>
</dbReference>